<protein>
    <recommendedName>
        <fullName evidence="5">RRM domain-containing protein</fullName>
    </recommendedName>
</protein>
<feature type="compositionally biased region" description="Basic and acidic residues" evidence="2">
    <location>
        <begin position="180"/>
        <end position="191"/>
    </location>
</feature>
<evidence type="ECO:0000256" key="2">
    <source>
        <dbReference type="SAM" id="MobiDB-lite"/>
    </source>
</evidence>
<dbReference type="Proteomes" id="UP000053424">
    <property type="component" value="Unassembled WGS sequence"/>
</dbReference>
<dbReference type="Gene3D" id="3.30.70.330">
    <property type="match status" value="1"/>
</dbReference>
<keyword evidence="4" id="KW-1185">Reference proteome</keyword>
<dbReference type="STRING" id="686832.A0A0C2YET5"/>
<feature type="compositionally biased region" description="Basic and acidic residues" evidence="2">
    <location>
        <begin position="146"/>
        <end position="160"/>
    </location>
</feature>
<feature type="compositionally biased region" description="Low complexity" evidence="2">
    <location>
        <begin position="265"/>
        <end position="278"/>
    </location>
</feature>
<feature type="region of interest" description="Disordered" evidence="2">
    <location>
        <begin position="366"/>
        <end position="427"/>
    </location>
</feature>
<feature type="region of interest" description="Disordered" evidence="2">
    <location>
        <begin position="144"/>
        <end position="191"/>
    </location>
</feature>
<evidence type="ECO:0000313" key="3">
    <source>
        <dbReference type="EMBL" id="KIM39552.1"/>
    </source>
</evidence>
<feature type="region of interest" description="Disordered" evidence="2">
    <location>
        <begin position="450"/>
        <end position="479"/>
    </location>
</feature>
<reference evidence="3 4" key="1">
    <citation type="submission" date="2014-04" db="EMBL/GenBank/DDBJ databases">
        <authorList>
            <consortium name="DOE Joint Genome Institute"/>
            <person name="Kuo A."/>
            <person name="Gay G."/>
            <person name="Dore J."/>
            <person name="Kohler A."/>
            <person name="Nagy L.G."/>
            <person name="Floudas D."/>
            <person name="Copeland A."/>
            <person name="Barry K.W."/>
            <person name="Cichocki N."/>
            <person name="Veneault-Fourrey C."/>
            <person name="LaButti K."/>
            <person name="Lindquist E.A."/>
            <person name="Lipzen A."/>
            <person name="Lundell T."/>
            <person name="Morin E."/>
            <person name="Murat C."/>
            <person name="Sun H."/>
            <person name="Tunlid A."/>
            <person name="Henrissat B."/>
            <person name="Grigoriev I.V."/>
            <person name="Hibbett D.S."/>
            <person name="Martin F."/>
            <person name="Nordberg H.P."/>
            <person name="Cantor M.N."/>
            <person name="Hua S.X."/>
        </authorList>
    </citation>
    <scope>NUCLEOTIDE SEQUENCE [LARGE SCALE GENOMIC DNA]</scope>
    <source>
        <strain evidence="4">h7</strain>
    </source>
</reference>
<dbReference type="InterPro" id="IPR035979">
    <property type="entry name" value="RBD_domain_sf"/>
</dbReference>
<dbReference type="OrthoDB" id="21643at2759"/>
<dbReference type="InterPro" id="IPR012677">
    <property type="entry name" value="Nucleotide-bd_a/b_plait_sf"/>
</dbReference>
<feature type="compositionally biased region" description="Polar residues" evidence="2">
    <location>
        <begin position="457"/>
        <end position="466"/>
    </location>
</feature>
<accession>A0A0C2YET5</accession>
<dbReference type="PANTHER" id="PTHR48029:SF1">
    <property type="entry name" value="NUCLEOLAR PROTEIN 8"/>
    <property type="match status" value="1"/>
</dbReference>
<feature type="region of interest" description="Disordered" evidence="2">
    <location>
        <begin position="217"/>
        <end position="312"/>
    </location>
</feature>
<feature type="compositionally biased region" description="Polar residues" evidence="2">
    <location>
        <begin position="409"/>
        <end position="420"/>
    </location>
</feature>
<evidence type="ECO:0008006" key="5">
    <source>
        <dbReference type="Google" id="ProtNLM"/>
    </source>
</evidence>
<organism evidence="3 4">
    <name type="scientific">Hebeloma cylindrosporum</name>
    <dbReference type="NCBI Taxonomy" id="76867"/>
    <lineage>
        <taxon>Eukaryota</taxon>
        <taxon>Fungi</taxon>
        <taxon>Dikarya</taxon>
        <taxon>Basidiomycota</taxon>
        <taxon>Agaricomycotina</taxon>
        <taxon>Agaricomycetes</taxon>
        <taxon>Agaricomycetidae</taxon>
        <taxon>Agaricales</taxon>
        <taxon>Agaricineae</taxon>
        <taxon>Hymenogastraceae</taxon>
        <taxon>Hebeloma</taxon>
    </lineage>
</organism>
<dbReference type="SUPFAM" id="SSF54928">
    <property type="entry name" value="RNA-binding domain, RBD"/>
    <property type="match status" value="1"/>
</dbReference>
<keyword evidence="1" id="KW-0694">RNA-binding</keyword>
<reference evidence="4" key="2">
    <citation type="submission" date="2015-01" db="EMBL/GenBank/DDBJ databases">
        <title>Evolutionary Origins and Diversification of the Mycorrhizal Mutualists.</title>
        <authorList>
            <consortium name="DOE Joint Genome Institute"/>
            <consortium name="Mycorrhizal Genomics Consortium"/>
            <person name="Kohler A."/>
            <person name="Kuo A."/>
            <person name="Nagy L.G."/>
            <person name="Floudas D."/>
            <person name="Copeland A."/>
            <person name="Barry K.W."/>
            <person name="Cichocki N."/>
            <person name="Veneault-Fourrey C."/>
            <person name="LaButti K."/>
            <person name="Lindquist E.A."/>
            <person name="Lipzen A."/>
            <person name="Lundell T."/>
            <person name="Morin E."/>
            <person name="Murat C."/>
            <person name="Riley R."/>
            <person name="Ohm R."/>
            <person name="Sun H."/>
            <person name="Tunlid A."/>
            <person name="Henrissat B."/>
            <person name="Grigoriev I.V."/>
            <person name="Hibbett D.S."/>
            <person name="Martin F."/>
        </authorList>
    </citation>
    <scope>NUCLEOTIDE SEQUENCE [LARGE SCALE GENOMIC DNA]</scope>
    <source>
        <strain evidence="4">h7</strain>
    </source>
</reference>
<dbReference type="AlphaFoldDB" id="A0A0C2YET5"/>
<feature type="compositionally biased region" description="Acidic residues" evidence="2">
    <location>
        <begin position="230"/>
        <end position="242"/>
    </location>
</feature>
<proteinExistence type="predicted"/>
<name>A0A0C2YET5_HEBCY</name>
<sequence length="581" mass="64151">MDAPVTKRLIISGLTPAITADDISRRLTSFGTVKAADGFGLPNGVGETRKFGYVTLETTTGKLAKCMNLLSGSTWKGAKLRFGEAKPDFKERIALENASEEPPKKKRKRFGGIHAEDMTLVSPENAAARPGWKVSSLGRITRPMKMRPEHPLPEVQEPKVPKVKKTTTIDGEKKKKKRLKDPDSRARRRAIDMTKWGSTHLKGVFLDLEVPVGMKKIEPEPAFPGHESDSDSASESSDDEVAAEPTLAHADAVLDSSTSLPMPNSPSVPALPAVSPTAISTKNRKPEPTQPLPKSSNSQPAHDLDANTDIQQEKAQALSLLNNLFGGDDVDDWVGEESVGSDVDVDELTKGDVMLAEEDAAFEVVPRNVAAKTPSRKSQHTSENEEETEGEDEPAEEMEVEIPMEDNTTKGSTSKSTQRSTLKDLFAPREEEAGFSLLGHLDVDIELDDDLPFSIEPPTQQTQQMYHDQVESLTPPPTSVITHASQGTLVLNPKQALFFPISSQDGVGRARQRDAYDVIKDNGWNWRDPAVEFFRTGTEEDIRKRWEESKGELTRDWKRRCREAGKVNRRKRGGVDNDNEY</sequence>
<dbReference type="GO" id="GO:0003723">
    <property type="term" value="F:RNA binding"/>
    <property type="evidence" value="ECO:0007669"/>
    <property type="project" value="UniProtKB-KW"/>
</dbReference>
<dbReference type="PANTHER" id="PTHR48029">
    <property type="entry name" value="NUCLEOLAR PROTEIN 8"/>
    <property type="match status" value="1"/>
</dbReference>
<evidence type="ECO:0000256" key="1">
    <source>
        <dbReference type="ARBA" id="ARBA00022884"/>
    </source>
</evidence>
<dbReference type="EMBL" id="KN831785">
    <property type="protein sequence ID" value="KIM39552.1"/>
    <property type="molecule type" value="Genomic_DNA"/>
</dbReference>
<dbReference type="HOGENOM" id="CLU_037780_0_0_1"/>
<gene>
    <name evidence="3" type="ORF">M413DRAFT_29270</name>
</gene>
<evidence type="ECO:0000313" key="4">
    <source>
        <dbReference type="Proteomes" id="UP000053424"/>
    </source>
</evidence>
<feature type="compositionally biased region" description="Acidic residues" evidence="2">
    <location>
        <begin position="384"/>
        <end position="404"/>
    </location>
</feature>